<sequence>MNRIVSAFLAALSTTAASSLPPWPEQWWAYMASYADGPGSIRLNLALRKVAPQVDYPHLVVTGPTYKTSRSDGLPDKDDLKRLNDLQERIVEEVAKHTPCVYAGTFTHNFEQLHYVYAKSEVGVQRALADVYARHCSGCKFYTNIKQDPSWLNYSEFLFPNQATREHYGLYLN</sequence>
<feature type="chain" id="PRO_5045758457" evidence="1">
    <location>
        <begin position="19"/>
        <end position="173"/>
    </location>
</feature>
<dbReference type="InterPro" id="IPR016097">
    <property type="entry name" value="DUF695"/>
</dbReference>
<organism evidence="3 4">
    <name type="scientific">Xanthomonas melonis</name>
    <dbReference type="NCBI Taxonomy" id="56456"/>
    <lineage>
        <taxon>Bacteria</taxon>
        <taxon>Pseudomonadati</taxon>
        <taxon>Pseudomonadota</taxon>
        <taxon>Gammaproteobacteria</taxon>
        <taxon>Lysobacterales</taxon>
        <taxon>Lysobacteraceae</taxon>
        <taxon>Xanthomonas</taxon>
    </lineage>
</organism>
<keyword evidence="1" id="KW-0732">Signal</keyword>
<proteinExistence type="predicted"/>
<evidence type="ECO:0000313" key="4">
    <source>
        <dbReference type="Proteomes" id="UP001430396"/>
    </source>
</evidence>
<evidence type="ECO:0000259" key="2">
    <source>
        <dbReference type="Pfam" id="PF05117"/>
    </source>
</evidence>
<keyword evidence="4" id="KW-1185">Reference proteome</keyword>
<comment type="caution">
    <text evidence="3">The sequence shown here is derived from an EMBL/GenBank/DDBJ whole genome shotgun (WGS) entry which is preliminary data.</text>
</comment>
<evidence type="ECO:0000256" key="1">
    <source>
        <dbReference type="SAM" id="SignalP"/>
    </source>
</evidence>
<dbReference type="EMBL" id="JAFFQI010000200">
    <property type="protein sequence ID" value="MCD0268495.1"/>
    <property type="molecule type" value="Genomic_DNA"/>
</dbReference>
<dbReference type="Pfam" id="PF05117">
    <property type="entry name" value="DUF695"/>
    <property type="match status" value="1"/>
</dbReference>
<feature type="signal peptide" evidence="1">
    <location>
        <begin position="1"/>
        <end position="18"/>
    </location>
</feature>
<name>A0ABS8P1V7_9XANT</name>
<dbReference type="Proteomes" id="UP001430396">
    <property type="component" value="Unassembled WGS sequence"/>
</dbReference>
<gene>
    <name evidence="3" type="ORF">JWH11_19060</name>
</gene>
<evidence type="ECO:0000313" key="3">
    <source>
        <dbReference type="EMBL" id="MCD0268495.1"/>
    </source>
</evidence>
<accession>A0ABS8P1V7</accession>
<reference evidence="3" key="1">
    <citation type="submission" date="2021-02" db="EMBL/GenBank/DDBJ databases">
        <title>Copper resistance gene diversity in local Xanthomonas species at agrochemical polluted sites in Trinidad, Trinidad and Tobago.</title>
        <authorList>
            <person name="Ramnarine S.D.B.J."/>
            <person name="Ramsubhag A."/>
            <person name="Jayaraman J."/>
        </authorList>
    </citation>
    <scope>NUCLEOTIDE SEQUENCE</scope>
    <source>
        <strain evidence="3">CaNP6A</strain>
    </source>
</reference>
<protein>
    <submittedName>
        <fullName evidence="3">DUF695 domain-containing protein</fullName>
    </submittedName>
</protein>
<dbReference type="RefSeq" id="WP_230437009.1">
    <property type="nucleotide sequence ID" value="NZ_JAFFQI010000200.1"/>
</dbReference>
<feature type="domain" description="DUF695" evidence="2">
    <location>
        <begin position="26"/>
        <end position="159"/>
    </location>
</feature>